<reference evidence="2 3" key="1">
    <citation type="submission" date="2019-12" db="EMBL/GenBank/DDBJ databases">
        <title>Shinella kummerowiae sp. nov., a symbiotic bacterium isolated from root nodules of the herbal legume Kummerowia stipulacea.</title>
        <authorList>
            <person name="Gao J."/>
        </authorList>
    </citation>
    <scope>NUCLEOTIDE SEQUENCE [LARGE SCALE GENOMIC DNA]</scope>
    <source>
        <strain evidence="2 3">CCBAU 25048</strain>
    </source>
</reference>
<evidence type="ECO:0000313" key="3">
    <source>
        <dbReference type="Proteomes" id="UP000435802"/>
    </source>
</evidence>
<dbReference type="PANTHER" id="PTHR43760">
    <property type="entry name" value="ENDORIBONUCLEASE-RELATED"/>
    <property type="match status" value="1"/>
</dbReference>
<dbReference type="Pfam" id="PF07722">
    <property type="entry name" value="Peptidase_C26"/>
    <property type="match status" value="1"/>
</dbReference>
<dbReference type="InterPro" id="IPR013813">
    <property type="entry name" value="Endoribo_LPSP/chorism_mut-like"/>
</dbReference>
<dbReference type="SUPFAM" id="SSF55298">
    <property type="entry name" value="YjgF-like"/>
    <property type="match status" value="1"/>
</dbReference>
<name>A0A6N8SD00_9HYPH</name>
<dbReference type="GO" id="GO:0016787">
    <property type="term" value="F:hydrolase activity"/>
    <property type="evidence" value="ECO:0007669"/>
    <property type="project" value="InterPro"/>
</dbReference>
<dbReference type="Gene3D" id="3.40.50.880">
    <property type="match status" value="1"/>
</dbReference>
<keyword evidence="3" id="KW-1185">Reference proteome</keyword>
<proteinExistence type="predicted"/>
<keyword evidence="2" id="KW-0315">Glutamine amidotransferase</keyword>
<dbReference type="Proteomes" id="UP000435802">
    <property type="component" value="Unassembled WGS sequence"/>
</dbReference>
<keyword evidence="2" id="KW-0808">Transferase</keyword>
<evidence type="ECO:0000313" key="2">
    <source>
        <dbReference type="EMBL" id="MXN46483.1"/>
    </source>
</evidence>
<dbReference type="SUPFAM" id="SSF52317">
    <property type="entry name" value="Class I glutamine amidotransferase-like"/>
    <property type="match status" value="1"/>
</dbReference>
<dbReference type="PROSITE" id="PS51273">
    <property type="entry name" value="GATASE_TYPE_1"/>
    <property type="match status" value="1"/>
</dbReference>
<dbReference type="GO" id="GO:0016740">
    <property type="term" value="F:transferase activity"/>
    <property type="evidence" value="ECO:0007669"/>
    <property type="project" value="UniProtKB-KW"/>
</dbReference>
<comment type="caution">
    <text evidence="2">The sequence shown here is derived from an EMBL/GenBank/DDBJ whole genome shotgun (WGS) entry which is preliminary data.</text>
</comment>
<evidence type="ECO:0000259" key="1">
    <source>
        <dbReference type="Pfam" id="PF14588"/>
    </source>
</evidence>
<feature type="domain" description="Endoribonuclease L-PSP/chorismate mutase-like" evidence="1">
    <location>
        <begin position="248"/>
        <end position="374"/>
    </location>
</feature>
<dbReference type="InterPro" id="IPR035959">
    <property type="entry name" value="RutC-like_sf"/>
</dbReference>
<dbReference type="Gene3D" id="3.30.1330.40">
    <property type="entry name" value="RutC-like"/>
    <property type="match status" value="1"/>
</dbReference>
<accession>A0A6N8SD00</accession>
<dbReference type="CDD" id="cd02199">
    <property type="entry name" value="YjgF_YER057c_UK114_like_1"/>
    <property type="match status" value="1"/>
</dbReference>
<sequence length="399" mass="42003">MIPPSPEGRPTRRAIILLTPDIDDPVGPSTERTYAVRANYAAAISEAGGVPLILPYETQALAAALDLADGVLITGTIPGTEGAAERRSFELKLIEHAITAGKPLLGICHGMQLIGEWLGGTFTRSLPASHSKTVDHMPSAVADRIAHDIAVEPGSVLADISGGGTAQVNSLHRHALTGVGRFRVAARARDGVIEAFEGETPGFCLGIQWHPEYRLTDFDRAIFRMFVVRSAARGAKSGPATLHCSVRGRLAALGLALPEVSEPPGAFVGAVRTGDIVTVSGQVPLKDRTVLRTGHLGNGVSLEDGRECARWACLNALAQLERIAGRFDRVKGFVRLAGYVAATADFTQHGAVVDGASELLREIFPACWPHARLAVGVGSLPRGVPVEIELTALLGDAEG</sequence>
<dbReference type="InterPro" id="IPR029062">
    <property type="entry name" value="Class_I_gatase-like"/>
</dbReference>
<dbReference type="RefSeq" id="WP_160860019.1">
    <property type="nucleotide sequence ID" value="NZ_WUMK01000005.1"/>
</dbReference>
<dbReference type="Pfam" id="PF14588">
    <property type="entry name" value="YjgF_endoribonc"/>
    <property type="match status" value="1"/>
</dbReference>
<dbReference type="EMBL" id="WUMK01000005">
    <property type="protein sequence ID" value="MXN46483.1"/>
    <property type="molecule type" value="Genomic_DNA"/>
</dbReference>
<dbReference type="AlphaFoldDB" id="A0A6N8SD00"/>
<organism evidence="2 3">
    <name type="scientific">Shinella kummerowiae</name>
    <dbReference type="NCBI Taxonomy" id="417745"/>
    <lineage>
        <taxon>Bacteria</taxon>
        <taxon>Pseudomonadati</taxon>
        <taxon>Pseudomonadota</taxon>
        <taxon>Alphaproteobacteria</taxon>
        <taxon>Hyphomicrobiales</taxon>
        <taxon>Rhizobiaceae</taxon>
        <taxon>Shinella</taxon>
    </lineage>
</organism>
<gene>
    <name evidence="2" type="ORF">GR138_14895</name>
</gene>
<dbReference type="PANTHER" id="PTHR43760:SF1">
    <property type="entry name" value="ENDORIBONUCLEASE L-PSP_CHORISMATE MUTASE-LIKE DOMAIN-CONTAINING PROTEIN"/>
    <property type="match status" value="1"/>
</dbReference>
<dbReference type="OrthoDB" id="9813383at2"/>
<dbReference type="InterPro" id="IPR011697">
    <property type="entry name" value="Peptidase_C26"/>
</dbReference>
<protein>
    <submittedName>
        <fullName evidence="2">Glutamine amidotransferase</fullName>
    </submittedName>
</protein>